<protein>
    <submittedName>
        <fullName evidence="8">ABC transporter permease</fullName>
    </submittedName>
</protein>
<evidence type="ECO:0000256" key="2">
    <source>
        <dbReference type="ARBA" id="ARBA00022475"/>
    </source>
</evidence>
<evidence type="ECO:0000259" key="7">
    <source>
        <dbReference type="Pfam" id="PF02687"/>
    </source>
</evidence>
<accession>A0A810Q6M9</accession>
<feature type="transmembrane region" description="Helical" evidence="6">
    <location>
        <begin position="153"/>
        <end position="172"/>
    </location>
</feature>
<evidence type="ECO:0000256" key="4">
    <source>
        <dbReference type="ARBA" id="ARBA00022989"/>
    </source>
</evidence>
<feature type="transmembrane region" description="Helical" evidence="6">
    <location>
        <begin position="282"/>
        <end position="303"/>
    </location>
</feature>
<dbReference type="InterPro" id="IPR003838">
    <property type="entry name" value="ABC3_permease_C"/>
</dbReference>
<dbReference type="KEGG" id="pfaa:MM59RIKEN_12670"/>
<feature type="transmembrane region" description="Helical" evidence="6">
    <location>
        <begin position="573"/>
        <end position="601"/>
    </location>
</feature>
<keyword evidence="3 6" id="KW-0812">Transmembrane</keyword>
<feature type="transmembrane region" description="Helical" evidence="6">
    <location>
        <begin position="110"/>
        <end position="133"/>
    </location>
</feature>
<feature type="transmembrane region" description="Helical" evidence="6">
    <location>
        <begin position="672"/>
        <end position="691"/>
    </location>
</feature>
<evidence type="ECO:0000256" key="1">
    <source>
        <dbReference type="ARBA" id="ARBA00004651"/>
    </source>
</evidence>
<dbReference type="RefSeq" id="WP_213542933.1">
    <property type="nucleotide sequence ID" value="NZ_AP023420.1"/>
</dbReference>
<dbReference type="GO" id="GO:0005886">
    <property type="term" value="C:plasma membrane"/>
    <property type="evidence" value="ECO:0007669"/>
    <property type="project" value="UniProtKB-SubCell"/>
</dbReference>
<dbReference type="Pfam" id="PF02687">
    <property type="entry name" value="FtsX"/>
    <property type="match status" value="1"/>
</dbReference>
<dbReference type="InterPro" id="IPR052536">
    <property type="entry name" value="ABC-4_Integral_Memb_Prot"/>
</dbReference>
<feature type="transmembrane region" description="Helical" evidence="6">
    <location>
        <begin position="20"/>
        <end position="39"/>
    </location>
</feature>
<organism evidence="8 9">
    <name type="scientific">Pusillibacter faecalis</name>
    <dbReference type="NCBI Taxonomy" id="2714358"/>
    <lineage>
        <taxon>Bacteria</taxon>
        <taxon>Bacillati</taxon>
        <taxon>Bacillota</taxon>
        <taxon>Clostridia</taxon>
        <taxon>Eubacteriales</taxon>
        <taxon>Oscillospiraceae</taxon>
        <taxon>Pusillibacter</taxon>
    </lineage>
</organism>
<keyword evidence="9" id="KW-1185">Reference proteome</keyword>
<feature type="transmembrane region" description="Helical" evidence="6">
    <location>
        <begin position="240"/>
        <end position="261"/>
    </location>
</feature>
<evidence type="ECO:0000256" key="5">
    <source>
        <dbReference type="ARBA" id="ARBA00023136"/>
    </source>
</evidence>
<dbReference type="Proteomes" id="UP000679848">
    <property type="component" value="Chromosome"/>
</dbReference>
<name>A0A810Q6M9_9FIRM</name>
<dbReference type="AlphaFoldDB" id="A0A810Q6M9"/>
<proteinExistence type="predicted"/>
<evidence type="ECO:0000256" key="6">
    <source>
        <dbReference type="SAM" id="Phobius"/>
    </source>
</evidence>
<feature type="transmembrane region" description="Helical" evidence="6">
    <location>
        <begin position="201"/>
        <end position="220"/>
    </location>
</feature>
<feature type="domain" description="ABC3 transporter permease C-terminal" evidence="7">
    <location>
        <begin position="61"/>
        <end position="182"/>
    </location>
</feature>
<keyword evidence="5 6" id="KW-0472">Membrane</keyword>
<sequence length="716" mass="79925">MKTFSQVYARLRRKNRGQYALLALCCFFSVLLITAYVCMMRSPTILSVLPEGGDSRKQVMMVFVLAVIGCGVFTTYAAGLFFRQKSRETGVFLALGASRRQLRSEMGKELAVLSLGSCAAGAVLGGPLAWAVWQLFRLFLVDSQEMSLSFDPRSYLLALAFAGYVVAVLFLLGGRSIRRTNIIDIVQESHKSEPIREVKRWYGPAGVALLVIGGAGGYLMPSFFVNVLHWYPPAVVDAVFYLPALAGMYMILLHTVVNGWRKGRRYRDIIATSMMKFQGRQTVRNMLVMTLLIAGAYFASFYAPMLNTSSTYSFGSRPVDFEYHWRNDQPLPQREEVEALAAEQGVEITSWTQREAAYLASDGYESVEHDNGALGTTYTTEYREIQGGAVFFSESAWNALTGQSVDLAPGTCANVLDDEGGSDYLSGGDVTLITNMVTHKALRVIPAEPLCFTMLLGSYVLDDADYAAITEGLTDLWRETYVFFNAPEAGYSFARALFDEIVDRSGVEVLQMDAYDLVRDTLAEEAGEPYPYNRENIAAHGFPVIEREDRDSSDFRNYWLYMPQFRILDQNDFVTTMAVFLMLFIFIALICFAAVVVIAYTRCFTIALTNRRVYDDLRHLGAPNAYLFRSVRGQMGKVFLVPAIVGTGLISAFYTMIMYFNDNRFTPGESAGMAVCAAVIAAVSLVLYGVYRFTRRRVCQALRITTPRRMAGGKRL</sequence>
<gene>
    <name evidence="8" type="ORF">MM59RIKEN_12670</name>
</gene>
<dbReference type="PANTHER" id="PTHR46795">
    <property type="entry name" value="ABC TRANSPORTER PERMEASE-RELATED-RELATED"/>
    <property type="match status" value="1"/>
</dbReference>
<keyword evidence="2" id="KW-1003">Cell membrane</keyword>
<evidence type="ECO:0000256" key="3">
    <source>
        <dbReference type="ARBA" id="ARBA00022692"/>
    </source>
</evidence>
<reference evidence="8" key="1">
    <citation type="submission" date="2020-09" db="EMBL/GenBank/DDBJ databases">
        <title>New species isolated from human feces.</title>
        <authorList>
            <person name="Kitahara M."/>
            <person name="Shigeno Y."/>
            <person name="Shime M."/>
            <person name="Matsumoto Y."/>
            <person name="Nakamura S."/>
            <person name="Motooka D."/>
            <person name="Fukuoka S."/>
            <person name="Nishikawa H."/>
            <person name="Benno Y."/>
        </authorList>
    </citation>
    <scope>NUCLEOTIDE SEQUENCE</scope>
    <source>
        <strain evidence="8">MM59</strain>
    </source>
</reference>
<keyword evidence="4 6" id="KW-1133">Transmembrane helix</keyword>
<comment type="subcellular location">
    <subcellularLocation>
        <location evidence="1">Cell membrane</location>
        <topology evidence="1">Multi-pass membrane protein</topology>
    </subcellularLocation>
</comment>
<dbReference type="EMBL" id="AP023420">
    <property type="protein sequence ID" value="BCK83948.1"/>
    <property type="molecule type" value="Genomic_DNA"/>
</dbReference>
<evidence type="ECO:0000313" key="8">
    <source>
        <dbReference type="EMBL" id="BCK83948.1"/>
    </source>
</evidence>
<evidence type="ECO:0000313" key="9">
    <source>
        <dbReference type="Proteomes" id="UP000679848"/>
    </source>
</evidence>
<feature type="transmembrane region" description="Helical" evidence="6">
    <location>
        <begin position="638"/>
        <end position="660"/>
    </location>
</feature>
<feature type="transmembrane region" description="Helical" evidence="6">
    <location>
        <begin position="59"/>
        <end position="82"/>
    </location>
</feature>